<reference evidence="1 2" key="1">
    <citation type="journal article" date="2014" name="PLoS Genet.">
        <title>Phylogenetically driven sequencing of extremely halophilic archaea reveals strategies for static and dynamic osmo-response.</title>
        <authorList>
            <person name="Becker E.A."/>
            <person name="Seitzer P.M."/>
            <person name="Tritt A."/>
            <person name="Larsen D."/>
            <person name="Krusor M."/>
            <person name="Yao A.I."/>
            <person name="Wu D."/>
            <person name="Madern D."/>
            <person name="Eisen J.A."/>
            <person name="Darling A.E."/>
            <person name="Facciotti M.T."/>
        </authorList>
    </citation>
    <scope>NUCLEOTIDE SEQUENCE [LARGE SCALE GENOMIC DNA]</scope>
    <source>
        <strain evidence="1 2">DSM 3751</strain>
    </source>
</reference>
<comment type="caution">
    <text evidence="1">The sequence shown here is derived from an EMBL/GenBank/DDBJ whole genome shotgun (WGS) entry which is preliminary data.</text>
</comment>
<name>L9YHR5_9EURY</name>
<dbReference type="EMBL" id="AOII01000102">
    <property type="protein sequence ID" value="ELY73042.1"/>
    <property type="molecule type" value="Genomic_DNA"/>
</dbReference>
<gene>
    <name evidence="1" type="ORF">C487_18032</name>
</gene>
<organism evidence="1 2">
    <name type="scientific">Natrinema pallidum DSM 3751</name>
    <dbReference type="NCBI Taxonomy" id="1227495"/>
    <lineage>
        <taxon>Archaea</taxon>
        <taxon>Methanobacteriati</taxon>
        <taxon>Methanobacteriota</taxon>
        <taxon>Stenosarchaea group</taxon>
        <taxon>Halobacteria</taxon>
        <taxon>Halobacteriales</taxon>
        <taxon>Natrialbaceae</taxon>
        <taxon>Natrinema</taxon>
    </lineage>
</organism>
<dbReference type="Proteomes" id="UP000011618">
    <property type="component" value="Unassembled WGS sequence"/>
</dbReference>
<proteinExistence type="predicted"/>
<evidence type="ECO:0000313" key="2">
    <source>
        <dbReference type="Proteomes" id="UP000011618"/>
    </source>
</evidence>
<evidence type="ECO:0000313" key="1">
    <source>
        <dbReference type="EMBL" id="ELY73042.1"/>
    </source>
</evidence>
<dbReference type="AlphaFoldDB" id="L9YHR5"/>
<protein>
    <submittedName>
        <fullName evidence="1">Uncharacterized protein</fullName>
    </submittedName>
</protein>
<accession>L9YHR5</accession>
<sequence>MAEIEQEIEELSDISVPDGIVDLSEEWEVIEAIKQVDETFVIFYNIGGEKVLEVSSEVDLEILDEIDELSREKINARPNEQYSEALKRIFTIERY</sequence>